<dbReference type="Proteomes" id="UP000253919">
    <property type="component" value="Unassembled WGS sequence"/>
</dbReference>
<evidence type="ECO:0008006" key="3">
    <source>
        <dbReference type="Google" id="ProtNLM"/>
    </source>
</evidence>
<accession>A0A369QBH7</accession>
<keyword evidence="2" id="KW-1185">Reference proteome</keyword>
<name>A0A369QBH7_9BACT</name>
<dbReference type="AlphaFoldDB" id="A0A369QBH7"/>
<dbReference type="Pfam" id="PF12732">
    <property type="entry name" value="YtxH"/>
    <property type="match status" value="1"/>
</dbReference>
<evidence type="ECO:0000313" key="2">
    <source>
        <dbReference type="Proteomes" id="UP000253919"/>
    </source>
</evidence>
<dbReference type="EMBL" id="QASA01000001">
    <property type="protein sequence ID" value="RDC62273.1"/>
    <property type="molecule type" value="Genomic_DNA"/>
</dbReference>
<protein>
    <recommendedName>
        <fullName evidence="3">Gas vesicle protein</fullName>
    </recommendedName>
</protein>
<evidence type="ECO:0000313" key="1">
    <source>
        <dbReference type="EMBL" id="RDC62273.1"/>
    </source>
</evidence>
<reference evidence="1 2" key="1">
    <citation type="submission" date="2018-04" db="EMBL/GenBank/DDBJ databases">
        <title>Adhaeribacter sp. HMF7616 genome sequencing and assembly.</title>
        <authorList>
            <person name="Kang H."/>
            <person name="Kang J."/>
            <person name="Cha I."/>
            <person name="Kim H."/>
            <person name="Joh K."/>
        </authorList>
    </citation>
    <scope>NUCLEOTIDE SEQUENCE [LARGE SCALE GENOMIC DNA]</scope>
    <source>
        <strain evidence="1 2">HMF7616</strain>
    </source>
</reference>
<organism evidence="1 2">
    <name type="scientific">Adhaeribacter pallidiroseus</name>
    <dbReference type="NCBI Taxonomy" id="2072847"/>
    <lineage>
        <taxon>Bacteria</taxon>
        <taxon>Pseudomonadati</taxon>
        <taxon>Bacteroidota</taxon>
        <taxon>Cytophagia</taxon>
        <taxon>Cytophagales</taxon>
        <taxon>Hymenobacteraceae</taxon>
        <taxon>Adhaeribacter</taxon>
    </lineage>
</organism>
<comment type="caution">
    <text evidence="1">The sequence shown here is derived from an EMBL/GenBank/DDBJ whole genome shotgun (WGS) entry which is preliminary data.</text>
</comment>
<dbReference type="OrthoDB" id="598035at2"/>
<proteinExistence type="predicted"/>
<dbReference type="InterPro" id="IPR024623">
    <property type="entry name" value="YtxH"/>
</dbReference>
<sequence>MSKRITYTLLAFLSGVATGAAFGVLYAPDKGQGTRNRLSYQLFKYRDMLMDLTDTLRDNRETHQSTARSEGQRVIKDAKDKAEKLLGDVDLLINQINSRREVI</sequence>
<dbReference type="RefSeq" id="WP_115371737.1">
    <property type="nucleotide sequence ID" value="NZ_QASA01000001.1"/>
</dbReference>
<gene>
    <name evidence="1" type="ORF">AHMF7616_00865</name>
</gene>